<dbReference type="PRINTS" id="PR00811">
    <property type="entry name" value="BCTERIALGSPD"/>
</dbReference>
<evidence type="ECO:0000259" key="15">
    <source>
        <dbReference type="Pfam" id="PF21305"/>
    </source>
</evidence>
<dbReference type="Gene3D" id="3.55.50.30">
    <property type="match status" value="1"/>
</dbReference>
<sequence>MRNSPDLHRHAAAGAATPARLQAHLAFFSMAALVILAGCATVPDAEVPLRAYDPNPPQAQVVTPMPAVEQPSEEDYVASEDDPLRSVRMGSGRFINEEAARRPPASAGAAGDAEATFNFEGESLFAVVKTLLGDFLQQNYVIAPGVQGTVTFSTAKPLRREQVISVLEMLLRWNNATMVWQDGRYTILPVAQALPGNLSPRIGPPQNIRGYEVRAVPLQYISAVEMEKLLKPYAKPEGIVSIDPARNMLVLAGSRAEIENYLQTIAVFDVDWLSGMSVGVFPLQQAEAAKTVTELEKIFGEGSNTPLAGMFRFMPLEGINGVLVITPQPKYLATIEEWMERFDIGGGQAGQRLYVYDVKNVKAIDLAGTLADVFDTGQTITPRETSSGVAPGLESVEIRSVGADGSTTPPSRATQDSAQRSNDRNRNARGSDQAGGGAAGGPVVDNSGGIALAATDEVRVSAVEESNALLVLATSGQWESIRRVIERLDTIPLQVHIEAKILQVNLNNSLKYGVQWYFENAIGASTGGGGDDDGGDDTPALDPSLRDIAANRHIWGDISGTVGSSGLGWTFLGPNLAAVINALDTVSTVQVLSAPSLVVLNNKSASINVGTQIPVNSSFINTGGIGTDPNTGVGQSTYVQFRDTGITLNVTPRVNPGGLVFMEIDQTDSTPGAAVEGQSNVPVDQRKIKTEIAVQSGETVLLGGLIKQTDSKGSSGVPFLQRIPVLGALFGTKDTSSARQELLVVLTPTVIRNGEDAKRLTEEYTRQFRGLEPLRVKVDNNSDQQQ</sequence>
<evidence type="ECO:0000259" key="14">
    <source>
        <dbReference type="Pfam" id="PF03958"/>
    </source>
</evidence>
<feature type="transmembrane region" description="Helical" evidence="12">
    <location>
        <begin position="21"/>
        <end position="43"/>
    </location>
</feature>
<dbReference type="Pfam" id="PF21305">
    <property type="entry name" value="type_II_gspD_N0"/>
    <property type="match status" value="1"/>
</dbReference>
<dbReference type="InterPro" id="IPR005644">
    <property type="entry name" value="NolW-like"/>
</dbReference>
<evidence type="ECO:0000256" key="9">
    <source>
        <dbReference type="ARBA" id="ARBA00023237"/>
    </source>
</evidence>
<dbReference type="EMBL" id="JACHHP010000004">
    <property type="protein sequence ID" value="MBB5208700.1"/>
    <property type="molecule type" value="Genomic_DNA"/>
</dbReference>
<evidence type="ECO:0000256" key="8">
    <source>
        <dbReference type="ARBA" id="ARBA00023136"/>
    </source>
</evidence>
<dbReference type="InterPro" id="IPR004846">
    <property type="entry name" value="T2SS/T3SS_dom"/>
</dbReference>
<dbReference type="InterPro" id="IPR001775">
    <property type="entry name" value="GspD/PilQ"/>
</dbReference>
<dbReference type="Gene3D" id="3.30.1370.120">
    <property type="match status" value="2"/>
</dbReference>
<feature type="domain" description="NolW-like" evidence="14">
    <location>
        <begin position="213"/>
        <end position="272"/>
    </location>
</feature>
<keyword evidence="12" id="KW-1133">Transmembrane helix</keyword>
<keyword evidence="4" id="KW-1134">Transmembrane beta strand</keyword>
<evidence type="ECO:0000259" key="13">
    <source>
        <dbReference type="Pfam" id="PF00263"/>
    </source>
</evidence>
<dbReference type="AlphaFoldDB" id="A0A7W8G2G6"/>
<dbReference type="InterPro" id="IPR038591">
    <property type="entry name" value="NolW-like_sf"/>
</dbReference>
<dbReference type="Proteomes" id="UP000521199">
    <property type="component" value="Unassembled WGS sequence"/>
</dbReference>
<feature type="domain" description="Type II/III secretion system secretin-like" evidence="13">
    <location>
        <begin position="582"/>
        <end position="752"/>
    </location>
</feature>
<evidence type="ECO:0000256" key="6">
    <source>
        <dbReference type="ARBA" id="ARBA00022729"/>
    </source>
</evidence>
<evidence type="ECO:0000256" key="7">
    <source>
        <dbReference type="ARBA" id="ARBA00022927"/>
    </source>
</evidence>
<keyword evidence="8 12" id="KW-0472">Membrane</keyword>
<dbReference type="InterPro" id="IPR013356">
    <property type="entry name" value="T2SS_GspD"/>
</dbReference>
<feature type="region of interest" description="Disordered" evidence="11">
    <location>
        <begin position="400"/>
        <end position="442"/>
    </location>
</feature>
<keyword evidence="9" id="KW-0998">Cell outer membrane</keyword>
<dbReference type="PANTHER" id="PTHR30332">
    <property type="entry name" value="PROBABLE GENERAL SECRETION PATHWAY PROTEIN D"/>
    <property type="match status" value="1"/>
</dbReference>
<evidence type="ECO:0000256" key="1">
    <source>
        <dbReference type="ARBA" id="ARBA00004442"/>
    </source>
</evidence>
<evidence type="ECO:0000256" key="12">
    <source>
        <dbReference type="SAM" id="Phobius"/>
    </source>
</evidence>
<evidence type="ECO:0000256" key="5">
    <source>
        <dbReference type="ARBA" id="ARBA00022692"/>
    </source>
</evidence>
<dbReference type="NCBIfam" id="TIGR02517">
    <property type="entry name" value="type_II_gspD"/>
    <property type="match status" value="1"/>
</dbReference>
<comment type="subcellular location">
    <subcellularLocation>
        <location evidence="1 10">Cell outer membrane</location>
    </subcellularLocation>
</comment>
<evidence type="ECO:0000256" key="2">
    <source>
        <dbReference type="ARBA" id="ARBA00006980"/>
    </source>
</evidence>
<evidence type="ECO:0000313" key="16">
    <source>
        <dbReference type="EMBL" id="MBB5208700.1"/>
    </source>
</evidence>
<dbReference type="InterPro" id="IPR050810">
    <property type="entry name" value="Bact_Secretion_Sys_Channel"/>
</dbReference>
<keyword evidence="3 10" id="KW-0813">Transport</keyword>
<dbReference type="GO" id="GO:0015628">
    <property type="term" value="P:protein secretion by the type II secretion system"/>
    <property type="evidence" value="ECO:0007669"/>
    <property type="project" value="InterPro"/>
</dbReference>
<keyword evidence="5 12" id="KW-0812">Transmembrane</keyword>
<protein>
    <submittedName>
        <fullName evidence="16">General secretion pathway protein D</fullName>
    </submittedName>
</protein>
<keyword evidence="17" id="KW-1185">Reference proteome</keyword>
<evidence type="ECO:0000256" key="11">
    <source>
        <dbReference type="SAM" id="MobiDB-lite"/>
    </source>
</evidence>
<evidence type="ECO:0000256" key="4">
    <source>
        <dbReference type="ARBA" id="ARBA00022452"/>
    </source>
</evidence>
<evidence type="ECO:0000256" key="3">
    <source>
        <dbReference type="ARBA" id="ARBA00022448"/>
    </source>
</evidence>
<comment type="similarity">
    <text evidence="2">Belongs to the bacterial secretin family. GSP D subfamily.</text>
</comment>
<dbReference type="PRINTS" id="PR01032">
    <property type="entry name" value="PHAGEIV"/>
</dbReference>
<feature type="domain" description="NolW-like" evidence="14">
    <location>
        <begin position="355"/>
        <end position="490"/>
    </location>
</feature>
<keyword evidence="6" id="KW-0732">Signal</keyword>
<accession>A0A7W8G2G6</accession>
<feature type="domain" description="GspD-like N0" evidence="15">
    <location>
        <begin position="118"/>
        <end position="183"/>
    </location>
</feature>
<comment type="caution">
    <text evidence="16">The sequence shown here is derived from an EMBL/GenBank/DDBJ whole genome shotgun (WGS) entry which is preliminary data.</text>
</comment>
<dbReference type="GO" id="GO:0009279">
    <property type="term" value="C:cell outer membrane"/>
    <property type="evidence" value="ECO:0007669"/>
    <property type="project" value="UniProtKB-SubCell"/>
</dbReference>
<organism evidence="16 17">
    <name type="scientific">Chiayiivirga flava</name>
    <dbReference type="NCBI Taxonomy" id="659595"/>
    <lineage>
        <taxon>Bacteria</taxon>
        <taxon>Pseudomonadati</taxon>
        <taxon>Pseudomonadota</taxon>
        <taxon>Gammaproteobacteria</taxon>
        <taxon>Lysobacterales</taxon>
        <taxon>Lysobacteraceae</taxon>
        <taxon>Chiayiivirga</taxon>
    </lineage>
</organism>
<keyword evidence="7" id="KW-0653">Protein transport</keyword>
<reference evidence="16 17" key="1">
    <citation type="submission" date="2020-08" db="EMBL/GenBank/DDBJ databases">
        <title>Genomic Encyclopedia of Type Strains, Phase IV (KMG-IV): sequencing the most valuable type-strain genomes for metagenomic binning, comparative biology and taxonomic classification.</title>
        <authorList>
            <person name="Goeker M."/>
        </authorList>
    </citation>
    <scope>NUCLEOTIDE SEQUENCE [LARGE SCALE GENOMIC DNA]</scope>
    <source>
        <strain evidence="16 17">DSM 24163</strain>
    </source>
</reference>
<dbReference type="InterPro" id="IPR049371">
    <property type="entry name" value="GspD-like_N0"/>
</dbReference>
<gene>
    <name evidence="16" type="ORF">HNQ52_002250</name>
</gene>
<evidence type="ECO:0000256" key="10">
    <source>
        <dbReference type="RuleBase" id="RU004004"/>
    </source>
</evidence>
<dbReference type="GO" id="GO:0015627">
    <property type="term" value="C:type II protein secretion system complex"/>
    <property type="evidence" value="ECO:0007669"/>
    <property type="project" value="InterPro"/>
</dbReference>
<dbReference type="PANTHER" id="PTHR30332:SF25">
    <property type="entry name" value="SECRETIN XPSD"/>
    <property type="match status" value="1"/>
</dbReference>
<feature type="compositionally biased region" description="Polar residues" evidence="11">
    <location>
        <begin position="405"/>
        <end position="420"/>
    </location>
</feature>
<name>A0A7W8G2G6_9GAMM</name>
<dbReference type="Pfam" id="PF00263">
    <property type="entry name" value="Secretin"/>
    <property type="match status" value="1"/>
</dbReference>
<dbReference type="Pfam" id="PF03958">
    <property type="entry name" value="Secretin_N"/>
    <property type="match status" value="2"/>
</dbReference>
<evidence type="ECO:0000313" key="17">
    <source>
        <dbReference type="Proteomes" id="UP000521199"/>
    </source>
</evidence>
<proteinExistence type="inferred from homology"/>